<dbReference type="PROSITE" id="PS50835">
    <property type="entry name" value="IG_LIKE"/>
    <property type="match status" value="1"/>
</dbReference>
<keyword evidence="3 11" id="KW-0812">Transmembrane</keyword>
<gene>
    <name evidence="14" type="primary">LOC109105900</name>
</gene>
<dbReference type="OrthoDB" id="8859054at2759"/>
<dbReference type="Pfam" id="PF07686">
    <property type="entry name" value="V-set"/>
    <property type="match status" value="2"/>
</dbReference>
<sequence>MMRSFQSSYFQLLYLLIAALLECKAQTERHRKLSVDQLNINCVQGDSMTISCLTTIHPLESLTVKLHKKNQDKVILINPDISPASEHQRWSVRKDAGNVTLHLKDIRSSDDGFYDCQVYKDQDCLNSTQFNLSIIKCKMLNAVHATLNSSVLLPCSEHPLQNITDRVTWKIVKDHQSTEITQYRLYNPLNTKHSKPLYERARQLVNGSLLIRNAVRTDESWYRCRVNEKTCYEMKLVMKDYETPCTKTLSTTLLATASADSPFGQTESNTEPKSATVTNILTIVVMTTIVSLCLLISLTVCIILYFKKRRCKSNSQTQLNVYYSYVADGFDVPLHSLTGQNTATMTTFGAEQSEAPAFKPDDMIYTSSSLDPEHLRRDDAYPSEDLRGTLKQHTGLPNVAINLIASYNNCC</sequence>
<organism evidence="14">
    <name type="scientific">Cyprinus carpio</name>
    <name type="common">Common carp</name>
    <dbReference type="NCBI Taxonomy" id="7962"/>
    <lineage>
        <taxon>Eukaryota</taxon>
        <taxon>Metazoa</taxon>
        <taxon>Chordata</taxon>
        <taxon>Craniata</taxon>
        <taxon>Vertebrata</taxon>
        <taxon>Euteleostomi</taxon>
        <taxon>Actinopterygii</taxon>
        <taxon>Neopterygii</taxon>
        <taxon>Teleostei</taxon>
        <taxon>Ostariophysi</taxon>
        <taxon>Cypriniformes</taxon>
        <taxon>Cyprinidae</taxon>
        <taxon>Cyprininae</taxon>
        <taxon>Cyprinus</taxon>
    </lineage>
</organism>
<keyword evidence="9" id="KW-0325">Glycoprotein</keyword>
<evidence type="ECO:0000256" key="11">
    <source>
        <dbReference type="SAM" id="Phobius"/>
    </source>
</evidence>
<feature type="signal peptide" evidence="12">
    <location>
        <begin position="1"/>
        <end position="27"/>
    </location>
</feature>
<dbReference type="InterPro" id="IPR007110">
    <property type="entry name" value="Ig-like_dom"/>
</dbReference>
<keyword evidence="8" id="KW-0675">Receptor</keyword>
<dbReference type="GO" id="GO:0042102">
    <property type="term" value="P:positive regulation of T cell proliferation"/>
    <property type="evidence" value="ECO:0007669"/>
    <property type="project" value="TreeGrafter"/>
</dbReference>
<dbReference type="InterPro" id="IPR013106">
    <property type="entry name" value="Ig_V-set"/>
</dbReference>
<dbReference type="KEGG" id="ccar:109105900"/>
<evidence type="ECO:0000256" key="1">
    <source>
        <dbReference type="ARBA" id="ARBA00004251"/>
    </source>
</evidence>
<evidence type="ECO:0000256" key="7">
    <source>
        <dbReference type="ARBA" id="ARBA00023157"/>
    </source>
</evidence>
<evidence type="ECO:0000256" key="10">
    <source>
        <dbReference type="ARBA" id="ARBA00023319"/>
    </source>
</evidence>
<dbReference type="GeneID" id="109105900"/>
<dbReference type="PANTHER" id="PTHR25466:SF14">
    <property type="entry name" value="BUTYROPHILIN SUBFAMILY 2 MEMBER A2-LIKE-RELATED"/>
    <property type="match status" value="1"/>
</dbReference>
<accession>A0A9R0AG48</accession>
<dbReference type="PANTHER" id="PTHR25466">
    <property type="entry name" value="T-LYMPHOCYTE ACTIVATION ANTIGEN"/>
    <property type="match status" value="1"/>
</dbReference>
<dbReference type="Proteomes" id="UP001155660">
    <property type="component" value="Chromosome B16"/>
</dbReference>
<reference evidence="14" key="1">
    <citation type="submission" date="2025-08" db="UniProtKB">
        <authorList>
            <consortium name="RefSeq"/>
        </authorList>
    </citation>
    <scope>IDENTIFICATION</scope>
    <source>
        <tissue evidence="14">Muscle</tissue>
    </source>
</reference>
<keyword evidence="6 11" id="KW-0472">Membrane</keyword>
<evidence type="ECO:0000256" key="4">
    <source>
        <dbReference type="ARBA" id="ARBA00022729"/>
    </source>
</evidence>
<dbReference type="SMART" id="SM00409">
    <property type="entry name" value="IG"/>
    <property type="match status" value="2"/>
</dbReference>
<dbReference type="GO" id="GO:0009897">
    <property type="term" value="C:external side of plasma membrane"/>
    <property type="evidence" value="ECO:0007669"/>
    <property type="project" value="TreeGrafter"/>
</dbReference>
<evidence type="ECO:0000256" key="2">
    <source>
        <dbReference type="ARBA" id="ARBA00022475"/>
    </source>
</evidence>
<dbReference type="RefSeq" id="XP_042596815.1">
    <property type="nucleotide sequence ID" value="XM_042740881.1"/>
</dbReference>
<dbReference type="AlphaFoldDB" id="A0A9R0AG48"/>
<dbReference type="GO" id="GO:0071222">
    <property type="term" value="P:cellular response to lipopolysaccharide"/>
    <property type="evidence" value="ECO:0007669"/>
    <property type="project" value="TreeGrafter"/>
</dbReference>
<dbReference type="GO" id="GO:0031295">
    <property type="term" value="P:T cell costimulation"/>
    <property type="evidence" value="ECO:0007669"/>
    <property type="project" value="TreeGrafter"/>
</dbReference>
<keyword evidence="10" id="KW-0393">Immunoglobulin domain</keyword>
<proteinExistence type="predicted"/>
<evidence type="ECO:0000256" key="12">
    <source>
        <dbReference type="SAM" id="SignalP"/>
    </source>
</evidence>
<evidence type="ECO:0000256" key="9">
    <source>
        <dbReference type="ARBA" id="ARBA00023180"/>
    </source>
</evidence>
<dbReference type="InterPro" id="IPR003599">
    <property type="entry name" value="Ig_sub"/>
</dbReference>
<dbReference type="GO" id="GO:0042130">
    <property type="term" value="P:negative regulation of T cell proliferation"/>
    <property type="evidence" value="ECO:0007669"/>
    <property type="project" value="TreeGrafter"/>
</dbReference>
<name>A0A9R0AG48_CYPCA</name>
<dbReference type="GO" id="GO:0006955">
    <property type="term" value="P:immune response"/>
    <property type="evidence" value="ECO:0007669"/>
    <property type="project" value="TreeGrafter"/>
</dbReference>
<protein>
    <submittedName>
        <fullName evidence="14">Uncharacterized protein LOC109105900</fullName>
    </submittedName>
</protein>
<feature type="transmembrane region" description="Helical" evidence="11">
    <location>
        <begin position="280"/>
        <end position="306"/>
    </location>
</feature>
<evidence type="ECO:0000259" key="13">
    <source>
        <dbReference type="PROSITE" id="PS50835"/>
    </source>
</evidence>
<evidence type="ECO:0000256" key="6">
    <source>
        <dbReference type="ARBA" id="ARBA00023136"/>
    </source>
</evidence>
<evidence type="ECO:0000313" key="14">
    <source>
        <dbReference type="RefSeq" id="XP_042596815.1"/>
    </source>
</evidence>
<feature type="domain" description="Ig-like" evidence="13">
    <location>
        <begin position="44"/>
        <end position="133"/>
    </location>
</feature>
<dbReference type="InterPro" id="IPR051713">
    <property type="entry name" value="T-cell_Activation_Regulation"/>
</dbReference>
<dbReference type="GO" id="GO:0007166">
    <property type="term" value="P:cell surface receptor signaling pathway"/>
    <property type="evidence" value="ECO:0007669"/>
    <property type="project" value="TreeGrafter"/>
</dbReference>
<keyword evidence="5 11" id="KW-1133">Transmembrane helix</keyword>
<feature type="chain" id="PRO_5040258254" evidence="12">
    <location>
        <begin position="28"/>
        <end position="411"/>
    </location>
</feature>
<evidence type="ECO:0000256" key="8">
    <source>
        <dbReference type="ARBA" id="ARBA00023170"/>
    </source>
</evidence>
<comment type="subcellular location">
    <subcellularLocation>
        <location evidence="1">Cell membrane</location>
        <topology evidence="1">Single-pass type I membrane protein</topology>
    </subcellularLocation>
</comment>
<evidence type="ECO:0000256" key="5">
    <source>
        <dbReference type="ARBA" id="ARBA00022989"/>
    </source>
</evidence>
<keyword evidence="4 12" id="KW-0732">Signal</keyword>
<evidence type="ECO:0000256" key="3">
    <source>
        <dbReference type="ARBA" id="ARBA00022692"/>
    </source>
</evidence>
<keyword evidence="2" id="KW-1003">Cell membrane</keyword>
<keyword evidence="7" id="KW-1015">Disulfide bond</keyword>